<evidence type="ECO:0000313" key="3">
    <source>
        <dbReference type="Proteomes" id="UP000238908"/>
    </source>
</evidence>
<sequence length="96" mass="10113">MQSCVPTLPTGPCPPSVAGPYAAWMPRKRLHGRTCGVSRDGGRARASQPSRRSSALQPMPLVRSALQTDANCHSGYASLKVGVHALLAALKPWPPA</sequence>
<organism evidence="2 3">
    <name type="scientific">Xanthomonas dyei</name>
    <dbReference type="NCBI Taxonomy" id="743699"/>
    <lineage>
        <taxon>Bacteria</taxon>
        <taxon>Pseudomonadati</taxon>
        <taxon>Pseudomonadota</taxon>
        <taxon>Gammaproteobacteria</taxon>
        <taxon>Lysobacterales</taxon>
        <taxon>Lysobacteraceae</taxon>
        <taxon>Xanthomonas</taxon>
    </lineage>
</organism>
<proteinExistence type="predicted"/>
<accession>A0A2S7CC51</accession>
<evidence type="ECO:0000313" key="2">
    <source>
        <dbReference type="EMBL" id="PPU59159.1"/>
    </source>
</evidence>
<evidence type="ECO:0000256" key="1">
    <source>
        <dbReference type="SAM" id="MobiDB-lite"/>
    </source>
</evidence>
<dbReference type="AlphaFoldDB" id="A0A2S7CC51"/>
<feature type="region of interest" description="Disordered" evidence="1">
    <location>
        <begin position="32"/>
        <end position="58"/>
    </location>
</feature>
<name>A0A2S7CC51_9XANT</name>
<feature type="compositionally biased region" description="Low complexity" evidence="1">
    <location>
        <begin position="44"/>
        <end position="55"/>
    </location>
</feature>
<dbReference type="EMBL" id="MDEE01000001">
    <property type="protein sequence ID" value="PPU59159.1"/>
    <property type="molecule type" value="Genomic_DNA"/>
</dbReference>
<protein>
    <submittedName>
        <fullName evidence="2">Uncharacterized protein</fullName>
    </submittedName>
</protein>
<gene>
    <name evidence="2" type="ORF">XdyCFBP7245_01645</name>
</gene>
<dbReference type="Proteomes" id="UP000238908">
    <property type="component" value="Unassembled WGS sequence"/>
</dbReference>
<reference evidence="2 3" key="1">
    <citation type="submission" date="2016-08" db="EMBL/GenBank/DDBJ databases">
        <authorList>
            <person name="Seilhamer J.J."/>
        </authorList>
    </citation>
    <scope>NUCLEOTIDE SEQUENCE [LARGE SCALE GENOMIC DNA]</scope>
    <source>
        <strain evidence="2 3">CFBP7245</strain>
    </source>
</reference>
<comment type="caution">
    <text evidence="2">The sequence shown here is derived from an EMBL/GenBank/DDBJ whole genome shotgun (WGS) entry which is preliminary data.</text>
</comment>